<dbReference type="InterPro" id="IPR011011">
    <property type="entry name" value="Znf_FYVE_PHD"/>
</dbReference>
<sequence>MDKVICPKCNEIVTEGAGVKSEGIITCEKCKYQLHWECDGEKTISK</sequence>
<dbReference type="InterPro" id="IPR013083">
    <property type="entry name" value="Znf_RING/FYVE/PHD"/>
</dbReference>
<protein>
    <recommendedName>
        <fullName evidence="3">Mu-like prophage protein Com</fullName>
    </recommendedName>
</protein>
<gene>
    <name evidence="1" type="ORF">ERS852471_01037</name>
</gene>
<dbReference type="RefSeq" id="WP_156334254.1">
    <property type="nucleotide sequence ID" value="NZ_CABIXQ010000006.1"/>
</dbReference>
<name>A0A174CVM4_9CLOT</name>
<reference evidence="1 2" key="1">
    <citation type="submission" date="2015-09" db="EMBL/GenBank/DDBJ databases">
        <authorList>
            <consortium name="Pathogen Informatics"/>
        </authorList>
    </citation>
    <scope>NUCLEOTIDE SEQUENCE [LARGE SCALE GENOMIC DNA]</scope>
    <source>
        <strain evidence="1 2">2789STDY5834856</strain>
    </source>
</reference>
<accession>A0A174CVM4</accession>
<organism evidence="1 2">
    <name type="scientific">Clostridium disporicum</name>
    <dbReference type="NCBI Taxonomy" id="84024"/>
    <lineage>
        <taxon>Bacteria</taxon>
        <taxon>Bacillati</taxon>
        <taxon>Bacillota</taxon>
        <taxon>Clostridia</taxon>
        <taxon>Eubacteriales</taxon>
        <taxon>Clostridiaceae</taxon>
        <taxon>Clostridium</taxon>
    </lineage>
</organism>
<evidence type="ECO:0000313" key="2">
    <source>
        <dbReference type="Proteomes" id="UP000095594"/>
    </source>
</evidence>
<dbReference type="Gene3D" id="3.30.40.10">
    <property type="entry name" value="Zinc/RING finger domain, C3HC4 (zinc finger)"/>
    <property type="match status" value="1"/>
</dbReference>
<evidence type="ECO:0000313" key="1">
    <source>
        <dbReference type="EMBL" id="CUO15676.1"/>
    </source>
</evidence>
<dbReference type="EMBL" id="CYZX01000006">
    <property type="protein sequence ID" value="CUO15676.1"/>
    <property type="molecule type" value="Genomic_DNA"/>
</dbReference>
<proteinExistence type="predicted"/>
<dbReference type="Proteomes" id="UP000095594">
    <property type="component" value="Unassembled WGS sequence"/>
</dbReference>
<dbReference type="SUPFAM" id="SSF57903">
    <property type="entry name" value="FYVE/PHD zinc finger"/>
    <property type="match status" value="1"/>
</dbReference>
<dbReference type="OrthoDB" id="9919931at2"/>
<evidence type="ECO:0008006" key="3">
    <source>
        <dbReference type="Google" id="ProtNLM"/>
    </source>
</evidence>
<dbReference type="AlphaFoldDB" id="A0A174CVM4"/>